<evidence type="ECO:0000313" key="3">
    <source>
        <dbReference type="EMBL" id="MEX4008134.1"/>
    </source>
</evidence>
<dbReference type="EMBL" id="JAZHFV010000003">
    <property type="protein sequence ID" value="MEX4008134.1"/>
    <property type="molecule type" value="Genomic_DNA"/>
</dbReference>
<dbReference type="Gene3D" id="2.40.128.270">
    <property type="match status" value="1"/>
</dbReference>
<dbReference type="InterPro" id="IPR006311">
    <property type="entry name" value="TAT_signal"/>
</dbReference>
<dbReference type="PROSITE" id="PS51318">
    <property type="entry name" value="TAT"/>
    <property type="match status" value="1"/>
</dbReference>
<feature type="signal peptide" evidence="1">
    <location>
        <begin position="1"/>
        <end position="28"/>
    </location>
</feature>
<dbReference type="InterPro" id="IPR038670">
    <property type="entry name" value="HslJ-like_sf"/>
</dbReference>
<dbReference type="InterPro" id="IPR039366">
    <property type="entry name" value="Pilotin"/>
</dbReference>
<keyword evidence="3" id="KW-0449">Lipoprotein</keyword>
<dbReference type="Pfam" id="PF09619">
    <property type="entry name" value="YscW"/>
    <property type="match status" value="1"/>
</dbReference>
<organism evidence="3 4">
    <name type="scientific">Neoaquamicrobium sediminum</name>
    <dbReference type="NCBI Taxonomy" id="1849104"/>
    <lineage>
        <taxon>Bacteria</taxon>
        <taxon>Pseudomonadati</taxon>
        <taxon>Pseudomonadota</taxon>
        <taxon>Alphaproteobacteria</taxon>
        <taxon>Hyphomicrobiales</taxon>
        <taxon>Phyllobacteriaceae</taxon>
        <taxon>Neoaquamicrobium</taxon>
    </lineage>
</organism>
<gene>
    <name evidence="3" type="ORF">V1479_12520</name>
</gene>
<dbReference type="RefSeq" id="WP_368803176.1">
    <property type="nucleotide sequence ID" value="NZ_JAZHFV010000003.1"/>
</dbReference>
<feature type="chain" id="PRO_5046632864" evidence="1">
    <location>
        <begin position="29"/>
        <end position="262"/>
    </location>
</feature>
<protein>
    <submittedName>
        <fullName evidence="3">YbaY family lipoprotein</fullName>
    </submittedName>
</protein>
<reference evidence="3 4" key="1">
    <citation type="submission" date="2024-01" db="EMBL/GenBank/DDBJ databases">
        <title>New evidence supports the origin of RcGTA from prophage.</title>
        <authorList>
            <person name="Xu Y."/>
            <person name="Liu B."/>
            <person name="Chen F."/>
        </authorList>
    </citation>
    <scope>NUCLEOTIDE SEQUENCE [LARGE SCALE GENOMIC DNA]</scope>
    <source>
        <strain evidence="3 4">CBW1107-2</strain>
    </source>
</reference>
<evidence type="ECO:0000313" key="4">
    <source>
        <dbReference type="Proteomes" id="UP001559025"/>
    </source>
</evidence>
<dbReference type="Proteomes" id="UP001559025">
    <property type="component" value="Unassembled WGS sequence"/>
</dbReference>
<keyword evidence="4" id="KW-1185">Reference proteome</keyword>
<accession>A0ABV3WTY6</accession>
<dbReference type="Pfam" id="PF03724">
    <property type="entry name" value="META"/>
    <property type="match status" value="1"/>
</dbReference>
<dbReference type="PANTHER" id="PTHR38013:SF1">
    <property type="entry name" value="GLYCOPROTEIN_POLYSACCHARIDE METABOLISM"/>
    <property type="match status" value="1"/>
</dbReference>
<dbReference type="InterPro" id="IPR053196">
    <property type="entry name" value="Lipoprotein_YbaY-like"/>
</dbReference>
<evidence type="ECO:0000259" key="2">
    <source>
        <dbReference type="Pfam" id="PF03724"/>
    </source>
</evidence>
<evidence type="ECO:0000256" key="1">
    <source>
        <dbReference type="SAM" id="SignalP"/>
    </source>
</evidence>
<sequence>MSQTQFTRRTLLALSAGALAASAVSARADAPDAQDRTIEGNVVYRERMMLPAGARVEVELVDVSLADAPATVIGRTEIKDATASPIPYRISYDPALIEPRHSYALQARILDGDTLMFINTTRHSVLGDGDEAGPVEIRVERVAAQRDGAAADSPVGRWLAEDILGGGVIDNAQTTLEIAEDGQVSGRGGCNSYGSTASIEGEKLTLSPVVATQMACPEALMNQEQKYFDALSRVAAFRLVPAEQKLLLLDADGETLVRLAAM</sequence>
<proteinExistence type="predicted"/>
<comment type="caution">
    <text evidence="3">The sequence shown here is derived from an EMBL/GenBank/DDBJ whole genome shotgun (WGS) entry which is preliminary data.</text>
</comment>
<feature type="domain" description="DUF306" evidence="2">
    <location>
        <begin position="155"/>
        <end position="259"/>
    </location>
</feature>
<dbReference type="InterPro" id="IPR005184">
    <property type="entry name" value="DUF306_Meta_HslJ"/>
</dbReference>
<keyword evidence="1" id="KW-0732">Signal</keyword>
<dbReference type="PANTHER" id="PTHR38013">
    <property type="entry name" value="GLYCOPROTEIN/POLYSACCHARIDE METABOLISM"/>
    <property type="match status" value="1"/>
</dbReference>
<name>A0ABV3WTY6_9HYPH</name>